<reference evidence="2" key="1">
    <citation type="submission" date="2017-02" db="EMBL/GenBank/DDBJ databases">
        <authorList>
            <person name="Varghese N."/>
            <person name="Submissions S."/>
        </authorList>
    </citation>
    <scope>NUCLEOTIDE SEQUENCE [LARGE SCALE GENOMIC DNA]</scope>
    <source>
        <strain evidence="2">DSM 15739</strain>
    </source>
</reference>
<dbReference type="OrthoDB" id="9781005at2"/>
<dbReference type="InterPro" id="IPR010921">
    <property type="entry name" value="Trp_repressor/repl_initiator"/>
</dbReference>
<dbReference type="GO" id="GO:0043565">
    <property type="term" value="F:sequence-specific DNA binding"/>
    <property type="evidence" value="ECO:0007669"/>
    <property type="project" value="InterPro"/>
</dbReference>
<dbReference type="Proteomes" id="UP000189941">
    <property type="component" value="Unassembled WGS sequence"/>
</dbReference>
<dbReference type="RefSeq" id="WP_143412090.1">
    <property type="nucleotide sequence ID" value="NZ_FUWO01000027.1"/>
</dbReference>
<dbReference type="STRING" id="1121925.SAMN02746011_01925"/>
<protein>
    <recommendedName>
        <fullName evidence="3">Transposase</fullName>
    </recommendedName>
</protein>
<proteinExistence type="predicted"/>
<accession>A0A1T4P2W7</accession>
<sequence length="37" mass="4581">MTKYSTEFKMKIVQEYFNKEGGYKYLTDKYQIMDTEE</sequence>
<dbReference type="AlphaFoldDB" id="A0A1T4P2W7"/>
<dbReference type="EMBL" id="FUWO01000027">
    <property type="protein sequence ID" value="SJZ85298.1"/>
    <property type="molecule type" value="Genomic_DNA"/>
</dbReference>
<evidence type="ECO:0008006" key="3">
    <source>
        <dbReference type="Google" id="ProtNLM"/>
    </source>
</evidence>
<gene>
    <name evidence="1" type="ORF">SAMN02746011_01925</name>
</gene>
<organism evidence="1 2">
    <name type="scientific">Globicatella sulfidifaciens DSM 15739</name>
    <dbReference type="NCBI Taxonomy" id="1121925"/>
    <lineage>
        <taxon>Bacteria</taxon>
        <taxon>Bacillati</taxon>
        <taxon>Bacillota</taxon>
        <taxon>Bacilli</taxon>
        <taxon>Lactobacillales</taxon>
        <taxon>Aerococcaceae</taxon>
        <taxon>Globicatella</taxon>
    </lineage>
</organism>
<evidence type="ECO:0000313" key="2">
    <source>
        <dbReference type="Proteomes" id="UP000189941"/>
    </source>
</evidence>
<dbReference type="SUPFAM" id="SSF48295">
    <property type="entry name" value="TrpR-like"/>
    <property type="match status" value="1"/>
</dbReference>
<name>A0A1T4P2W7_9LACT</name>
<evidence type="ECO:0000313" key="1">
    <source>
        <dbReference type="EMBL" id="SJZ85298.1"/>
    </source>
</evidence>
<keyword evidence="2" id="KW-1185">Reference proteome</keyword>